<comment type="caution">
    <text evidence="5">The sequence shown here is derived from an EMBL/GenBank/DDBJ whole genome shotgun (WGS) entry which is preliminary data.</text>
</comment>
<evidence type="ECO:0000256" key="3">
    <source>
        <dbReference type="ARBA" id="ARBA00023263"/>
    </source>
</evidence>
<evidence type="ECO:0000256" key="2">
    <source>
        <dbReference type="ARBA" id="ARBA00006671"/>
    </source>
</evidence>
<dbReference type="Pfam" id="PF00419">
    <property type="entry name" value="Fimbrial"/>
    <property type="match status" value="1"/>
</dbReference>
<keyword evidence="6" id="KW-1185">Reference proteome</keyword>
<protein>
    <submittedName>
        <fullName evidence="5">Type 1 fimbrial protein</fullName>
    </submittedName>
</protein>
<dbReference type="InterPro" id="IPR008966">
    <property type="entry name" value="Adhesion_dom_sf"/>
</dbReference>
<dbReference type="Proteomes" id="UP001430193">
    <property type="component" value="Unassembled WGS sequence"/>
</dbReference>
<dbReference type="InterPro" id="IPR050263">
    <property type="entry name" value="Bact_Fimbrial_Adh_Pro"/>
</dbReference>
<reference evidence="5" key="1">
    <citation type="submission" date="2020-10" db="EMBL/GenBank/DDBJ databases">
        <title>Phylogeny of dyella-like bacteria.</title>
        <authorList>
            <person name="Fu J."/>
        </authorList>
    </citation>
    <scope>NUCLEOTIDE SEQUENCE</scope>
    <source>
        <strain evidence="5">DHON07</strain>
    </source>
</reference>
<dbReference type="PANTHER" id="PTHR33420:SF14">
    <property type="entry name" value="TYPE 1 FIMBRIN D-MANNOSE SPECIFIC ADHESIN"/>
    <property type="match status" value="1"/>
</dbReference>
<proteinExistence type="inferred from homology"/>
<evidence type="ECO:0000259" key="4">
    <source>
        <dbReference type="Pfam" id="PF00419"/>
    </source>
</evidence>
<name>A0ABS2KN33_9GAMM</name>
<dbReference type="Gene3D" id="2.60.40.1090">
    <property type="entry name" value="Fimbrial-type adhesion domain"/>
    <property type="match status" value="1"/>
</dbReference>
<feature type="domain" description="Fimbrial-type adhesion" evidence="4">
    <location>
        <begin position="204"/>
        <end position="362"/>
    </location>
</feature>
<dbReference type="SUPFAM" id="SSF49401">
    <property type="entry name" value="Bacterial adhesins"/>
    <property type="match status" value="1"/>
</dbReference>
<comment type="similarity">
    <text evidence="2">Belongs to the fimbrial protein family.</text>
</comment>
<dbReference type="PANTHER" id="PTHR33420">
    <property type="entry name" value="FIMBRIAL SUBUNIT ELFA-RELATED"/>
    <property type="match status" value="1"/>
</dbReference>
<accession>A0ABS2KN33</accession>
<comment type="subcellular location">
    <subcellularLocation>
        <location evidence="1">Fimbrium</location>
    </subcellularLocation>
</comment>
<dbReference type="InterPro" id="IPR036937">
    <property type="entry name" value="Adhesion_dom_fimbrial_sf"/>
</dbReference>
<organism evidence="5 6">
    <name type="scientific">Dyella mobilis</name>
    <dbReference type="NCBI Taxonomy" id="1849582"/>
    <lineage>
        <taxon>Bacteria</taxon>
        <taxon>Pseudomonadati</taxon>
        <taxon>Pseudomonadota</taxon>
        <taxon>Gammaproteobacteria</taxon>
        <taxon>Lysobacterales</taxon>
        <taxon>Rhodanobacteraceae</taxon>
        <taxon>Dyella</taxon>
    </lineage>
</organism>
<sequence length="362" mass="37294">MQSFIGKGTWVRLSGFLYRALLVLPLLLVFGKQALACNGNTVGVDMPAFSYNQAGTPPAKGAPLGPWSNSGGGQVVLDAHGCKYWIWQALAKSVDAPIPGITYTDGLNTYPVYPTGVENIGYILMIKDPNASGFFPVTAVFTQTYPAPGTIDAAAVVIGVRIQVRLIATGPVSSGVYVIPSKLVAQMDGYAWNGGPYLMTGYVNFSGTTLTVSTKGCRVTSPSNQVATLPSVAPNAFSGVGSSPAVSSDTVNVSVSCDPNVTVFATMSDATNIANTTNALTLTAASSATGVGVQVFRDGLTTPITLGPSSGTPDGNPAEWQVGASANAAVYNIPLKASYVQTAATVTPGSVQARATITFNYQ</sequence>
<evidence type="ECO:0000313" key="6">
    <source>
        <dbReference type="Proteomes" id="UP001430193"/>
    </source>
</evidence>
<dbReference type="EMBL" id="JADIKF010000040">
    <property type="protein sequence ID" value="MBM7132207.1"/>
    <property type="molecule type" value="Genomic_DNA"/>
</dbReference>
<evidence type="ECO:0000256" key="1">
    <source>
        <dbReference type="ARBA" id="ARBA00004561"/>
    </source>
</evidence>
<keyword evidence="3" id="KW-0281">Fimbrium</keyword>
<dbReference type="InterPro" id="IPR000259">
    <property type="entry name" value="Adhesion_dom_fimbrial"/>
</dbReference>
<dbReference type="RefSeq" id="WP_204633724.1">
    <property type="nucleotide sequence ID" value="NZ_BSOC01000001.1"/>
</dbReference>
<evidence type="ECO:0000313" key="5">
    <source>
        <dbReference type="EMBL" id="MBM7132207.1"/>
    </source>
</evidence>
<gene>
    <name evidence="5" type="ORF">ISS99_21975</name>
</gene>